<dbReference type="EMBL" id="KN839171">
    <property type="protein sequence ID" value="KIJ90502.1"/>
    <property type="molecule type" value="Genomic_DNA"/>
</dbReference>
<name>A0A0C9X1V2_9AGAR</name>
<accession>A0A0C9X1V2</accession>
<evidence type="ECO:0000313" key="2">
    <source>
        <dbReference type="EMBL" id="KIJ90502.1"/>
    </source>
</evidence>
<dbReference type="AlphaFoldDB" id="A0A0C9X1V2"/>
<evidence type="ECO:0000256" key="1">
    <source>
        <dbReference type="SAM" id="MobiDB-lite"/>
    </source>
</evidence>
<protein>
    <submittedName>
        <fullName evidence="2">Unplaced genomic scaffold K443scaffold_636, whole genome shotgun sequence</fullName>
    </submittedName>
</protein>
<proteinExistence type="predicted"/>
<reference evidence="3" key="2">
    <citation type="submission" date="2015-01" db="EMBL/GenBank/DDBJ databases">
        <title>Evolutionary Origins and Diversification of the Mycorrhizal Mutualists.</title>
        <authorList>
            <consortium name="DOE Joint Genome Institute"/>
            <consortium name="Mycorrhizal Genomics Consortium"/>
            <person name="Kohler A."/>
            <person name="Kuo A."/>
            <person name="Nagy L.G."/>
            <person name="Floudas D."/>
            <person name="Copeland A."/>
            <person name="Barry K.W."/>
            <person name="Cichocki N."/>
            <person name="Veneault-Fourrey C."/>
            <person name="LaButti K."/>
            <person name="Lindquist E.A."/>
            <person name="Lipzen A."/>
            <person name="Lundell T."/>
            <person name="Morin E."/>
            <person name="Murat C."/>
            <person name="Riley R."/>
            <person name="Ohm R."/>
            <person name="Sun H."/>
            <person name="Tunlid A."/>
            <person name="Henrissat B."/>
            <person name="Grigoriev I.V."/>
            <person name="Hibbett D.S."/>
            <person name="Martin F."/>
        </authorList>
    </citation>
    <scope>NUCLEOTIDE SEQUENCE [LARGE SCALE GENOMIC DNA]</scope>
    <source>
        <strain evidence="3">LaAM-08-1</strain>
    </source>
</reference>
<dbReference type="OrthoDB" id="2803783at2759"/>
<organism evidence="2 3">
    <name type="scientific">Laccaria amethystina LaAM-08-1</name>
    <dbReference type="NCBI Taxonomy" id="1095629"/>
    <lineage>
        <taxon>Eukaryota</taxon>
        <taxon>Fungi</taxon>
        <taxon>Dikarya</taxon>
        <taxon>Basidiomycota</taxon>
        <taxon>Agaricomycotina</taxon>
        <taxon>Agaricomycetes</taxon>
        <taxon>Agaricomycetidae</taxon>
        <taxon>Agaricales</taxon>
        <taxon>Agaricineae</taxon>
        <taxon>Hydnangiaceae</taxon>
        <taxon>Laccaria</taxon>
    </lineage>
</organism>
<sequence>MGRRRWTTDGQGTWLAGHLDAFIDSQLEKTTVKNFFPKVIKEWREAWPLPDPTQEELAAAKSPEDAIQKKRTKEDERVKAWFHNHTRGQTYGSGSRGLLKLQTAKPRVRLEWQVYQQLTYESKWKAIIDKEWSETVKKWEAENPDTKMVETRFTFMNTFLQEKYKEESEDVKEEVKKRRAELKEEVAGDDNDGDLEARNGAYQK</sequence>
<dbReference type="Proteomes" id="UP000054477">
    <property type="component" value="Unassembled WGS sequence"/>
</dbReference>
<dbReference type="STRING" id="1095629.A0A0C9X1V2"/>
<reference evidence="2 3" key="1">
    <citation type="submission" date="2014-04" db="EMBL/GenBank/DDBJ databases">
        <authorList>
            <consortium name="DOE Joint Genome Institute"/>
            <person name="Kuo A."/>
            <person name="Kohler A."/>
            <person name="Nagy L.G."/>
            <person name="Floudas D."/>
            <person name="Copeland A."/>
            <person name="Barry K.W."/>
            <person name="Cichocki N."/>
            <person name="Veneault-Fourrey C."/>
            <person name="LaButti K."/>
            <person name="Lindquist E.A."/>
            <person name="Lipzen A."/>
            <person name="Lundell T."/>
            <person name="Morin E."/>
            <person name="Murat C."/>
            <person name="Sun H."/>
            <person name="Tunlid A."/>
            <person name="Henrissat B."/>
            <person name="Grigoriev I.V."/>
            <person name="Hibbett D.S."/>
            <person name="Martin F."/>
            <person name="Nordberg H.P."/>
            <person name="Cantor M.N."/>
            <person name="Hua S.X."/>
        </authorList>
    </citation>
    <scope>NUCLEOTIDE SEQUENCE [LARGE SCALE GENOMIC DNA]</scope>
    <source>
        <strain evidence="2 3">LaAM-08-1</strain>
    </source>
</reference>
<gene>
    <name evidence="2" type="ORF">K443DRAFT_116510</name>
</gene>
<dbReference type="HOGENOM" id="CLU_116383_0_0_1"/>
<keyword evidence="3" id="KW-1185">Reference proteome</keyword>
<evidence type="ECO:0000313" key="3">
    <source>
        <dbReference type="Proteomes" id="UP000054477"/>
    </source>
</evidence>
<feature type="region of interest" description="Disordered" evidence="1">
    <location>
        <begin position="181"/>
        <end position="204"/>
    </location>
</feature>